<accession>A0A1A0H5Q2</accession>
<dbReference type="Pfam" id="PF10348">
    <property type="entry name" value="DUF2427"/>
    <property type="match status" value="1"/>
</dbReference>
<dbReference type="Pfam" id="PF10355">
    <property type="entry name" value="Ytp1"/>
    <property type="match status" value="1"/>
</dbReference>
<feature type="transmembrane region" description="Helical" evidence="2">
    <location>
        <begin position="276"/>
        <end position="295"/>
    </location>
</feature>
<dbReference type="EMBL" id="LXTC01000007">
    <property type="protein sequence ID" value="OBA19243.1"/>
    <property type="molecule type" value="Genomic_DNA"/>
</dbReference>
<evidence type="ECO:0000256" key="2">
    <source>
        <dbReference type="SAM" id="Phobius"/>
    </source>
</evidence>
<dbReference type="GeneID" id="30031026"/>
<name>A0A1A0H5Q2_9ASCO</name>
<feature type="domain" description="DUF2427" evidence="3">
    <location>
        <begin position="40"/>
        <end position="142"/>
    </location>
</feature>
<dbReference type="PANTHER" id="PTHR31685">
    <property type="entry name" value="INTEGRAL MEMBRANE PROTEIN (AFU_ORTHOLOGUE AFUA_6G12730)-RELATED"/>
    <property type="match status" value="1"/>
</dbReference>
<feature type="transmembrane region" description="Helical" evidence="2">
    <location>
        <begin position="366"/>
        <end position="387"/>
    </location>
</feature>
<feature type="domain" description="Protein YTP1-like C-terminal" evidence="4">
    <location>
        <begin position="250"/>
        <end position="546"/>
    </location>
</feature>
<reference evidence="5 6" key="1">
    <citation type="submission" date="2016-05" db="EMBL/GenBank/DDBJ databases">
        <title>Comparative genomics of biotechnologically important yeasts.</title>
        <authorList>
            <consortium name="DOE Joint Genome Institute"/>
            <person name="Riley R."/>
            <person name="Haridas S."/>
            <person name="Wolfe K.H."/>
            <person name="Lopes M.R."/>
            <person name="Hittinger C.T."/>
            <person name="Goker M."/>
            <person name="Salamov A."/>
            <person name="Wisecaver J."/>
            <person name="Long T.M."/>
            <person name="Aerts A.L."/>
            <person name="Barry K."/>
            <person name="Choi C."/>
            <person name="Clum A."/>
            <person name="Coughlan A.Y."/>
            <person name="Deshpande S."/>
            <person name="Douglass A.P."/>
            <person name="Hanson S.J."/>
            <person name="Klenk H.-P."/>
            <person name="LaButti K."/>
            <person name="Lapidus A."/>
            <person name="Lindquist E."/>
            <person name="Lipzen A."/>
            <person name="Meier-kolthoff J.P."/>
            <person name="Ohm R.A."/>
            <person name="Otillar R.P."/>
            <person name="Pangilinan J."/>
            <person name="Peng Y."/>
            <person name="Rokas A."/>
            <person name="Rosa C.A."/>
            <person name="Scheuner C."/>
            <person name="Sibirny A.A."/>
            <person name="Slot J.C."/>
            <person name="Stielow J.B."/>
            <person name="Sun H."/>
            <person name="Kurtzman C.P."/>
            <person name="Blackwell M."/>
            <person name="Grigoriev I.V."/>
            <person name="Jeffries T.W."/>
        </authorList>
    </citation>
    <scope>NUCLEOTIDE SEQUENCE [LARGE SCALE GENOMIC DNA]</scope>
    <source>
        <strain evidence="5 6">NRRL YB-4993</strain>
    </source>
</reference>
<evidence type="ECO:0008006" key="7">
    <source>
        <dbReference type="Google" id="ProtNLM"/>
    </source>
</evidence>
<feature type="transmembrane region" description="Helical" evidence="2">
    <location>
        <begin position="86"/>
        <end position="106"/>
    </location>
</feature>
<dbReference type="OrthoDB" id="4005299at2759"/>
<comment type="caution">
    <text evidence="5">The sequence shown here is derived from an EMBL/GenBank/DDBJ whole genome shotgun (WGS) entry which is preliminary data.</text>
</comment>
<feature type="transmembrane region" description="Helical" evidence="2">
    <location>
        <begin position="126"/>
        <end position="145"/>
    </location>
</feature>
<dbReference type="Proteomes" id="UP000092555">
    <property type="component" value="Unassembled WGS sequence"/>
</dbReference>
<evidence type="ECO:0000256" key="1">
    <source>
        <dbReference type="SAM" id="MobiDB-lite"/>
    </source>
</evidence>
<dbReference type="RefSeq" id="XP_018709775.1">
    <property type="nucleotide sequence ID" value="XM_018858050.1"/>
</dbReference>
<dbReference type="InterPro" id="IPR018825">
    <property type="entry name" value="DUF2427"/>
</dbReference>
<evidence type="ECO:0000259" key="4">
    <source>
        <dbReference type="Pfam" id="PF10355"/>
    </source>
</evidence>
<feature type="transmembrane region" description="Helical" evidence="2">
    <location>
        <begin position="61"/>
        <end position="79"/>
    </location>
</feature>
<feature type="transmembrane region" description="Helical" evidence="2">
    <location>
        <begin position="483"/>
        <end position="502"/>
    </location>
</feature>
<evidence type="ECO:0000313" key="5">
    <source>
        <dbReference type="EMBL" id="OBA19243.1"/>
    </source>
</evidence>
<dbReference type="PANTHER" id="PTHR31685:SF3">
    <property type="entry name" value="INTEGRAL MEMBRANE PROTEIN (AFU_ORTHOLOGUE AFUA_6G12730)"/>
    <property type="match status" value="1"/>
</dbReference>
<keyword evidence="2" id="KW-1133">Transmembrane helix</keyword>
<dbReference type="AlphaFoldDB" id="A0A1A0H5Q2"/>
<dbReference type="STRING" id="869754.A0A1A0H5Q2"/>
<organism evidence="5 6">
    <name type="scientific">Metschnikowia bicuspidata var. bicuspidata NRRL YB-4993</name>
    <dbReference type="NCBI Taxonomy" id="869754"/>
    <lineage>
        <taxon>Eukaryota</taxon>
        <taxon>Fungi</taxon>
        <taxon>Dikarya</taxon>
        <taxon>Ascomycota</taxon>
        <taxon>Saccharomycotina</taxon>
        <taxon>Pichiomycetes</taxon>
        <taxon>Metschnikowiaceae</taxon>
        <taxon>Metschnikowia</taxon>
    </lineage>
</organism>
<feature type="transmembrane region" description="Helical" evidence="2">
    <location>
        <begin position="241"/>
        <end position="264"/>
    </location>
</feature>
<protein>
    <recommendedName>
        <fullName evidence="7">Protein YTP1-like C-terminal domain-containing protein</fullName>
    </recommendedName>
</protein>
<proteinExistence type="predicted"/>
<evidence type="ECO:0000313" key="6">
    <source>
        <dbReference type="Proteomes" id="UP000092555"/>
    </source>
</evidence>
<keyword evidence="6" id="KW-1185">Reference proteome</keyword>
<keyword evidence="2" id="KW-0812">Transmembrane</keyword>
<feature type="transmembrane region" description="Helical" evidence="2">
    <location>
        <begin position="451"/>
        <end position="471"/>
    </location>
</feature>
<evidence type="ECO:0000259" key="3">
    <source>
        <dbReference type="Pfam" id="PF10348"/>
    </source>
</evidence>
<dbReference type="InterPro" id="IPR018827">
    <property type="entry name" value="YTP1_C"/>
</dbReference>
<feature type="transmembrane region" description="Helical" evidence="2">
    <location>
        <begin position="522"/>
        <end position="544"/>
    </location>
</feature>
<gene>
    <name evidence="5" type="ORF">METBIDRAFT_46518</name>
</gene>
<keyword evidence="2" id="KW-0472">Membrane</keyword>
<feature type="region of interest" description="Disordered" evidence="1">
    <location>
        <begin position="1"/>
        <end position="20"/>
    </location>
</feature>
<sequence length="559" mass="63064">MAESSNSSDLIPVPHRPKHSHGMSIIYTDLLPEERLFWDNYSTETFFTTQSSHRGALYTHIASYVGSFFFVFPFVLVFWNTHHALFLPALTVHTALVVVSSFNFWVFSSSVRDGLYPHSAFSTMTVLLFVGSLVHWLIALFALGYRALNSDIEYKYAELESDEESLSLNSPSLTLRGSSVRFDSFELEDFDRFPRDGHLQTSNDSMIRLSPSRLSHVLNRFPLLNRATHVFGKVALSTTGLMNWALFAFFLVYFPTGIATYLLYGQDEFKFNLLAHFIKGGVFFVLGLVTLARYCGAFKNKGWAWNHRFVTAAKASSGWLKWQSKGLWTMEMIESSLILFYGSTNIFMEHMASPDGKWTAKDLQHVSIAFIYLGCGLCGVLLEKILADWRFSKSLDNASLVVESKKLSTVQKATPGFSPNPFPALTIYWTGVLMSLHEQASSLSSEIHKQWGNMFVLGCAFRVVSYLYFLLKPLDGKALTKPAHPITEVLVSFCLLSGGMIFMESCDSVVYLLEYYGLTSMFTLNICLGIAALIMAWVMAVFYIKDAFVSRMSHHRSSV</sequence>